<keyword evidence="5" id="KW-0597">Phosphoprotein</keyword>
<proteinExistence type="predicted"/>
<dbReference type="CDD" id="cd00075">
    <property type="entry name" value="HATPase"/>
    <property type="match status" value="1"/>
</dbReference>
<keyword evidence="13" id="KW-1185">Reference proteome</keyword>
<feature type="transmembrane region" description="Helical" evidence="10">
    <location>
        <begin position="39"/>
        <end position="61"/>
    </location>
</feature>
<keyword evidence="10" id="KW-0812">Transmembrane</keyword>
<evidence type="ECO:0000256" key="5">
    <source>
        <dbReference type="ARBA" id="ARBA00022553"/>
    </source>
</evidence>
<feature type="transmembrane region" description="Helical" evidence="10">
    <location>
        <begin position="7"/>
        <end position="33"/>
    </location>
</feature>
<evidence type="ECO:0000256" key="7">
    <source>
        <dbReference type="ARBA" id="ARBA00022777"/>
    </source>
</evidence>
<dbReference type="InterPro" id="IPR036890">
    <property type="entry name" value="HATPase_C_sf"/>
</dbReference>
<evidence type="ECO:0000256" key="2">
    <source>
        <dbReference type="ARBA" id="ARBA00001968"/>
    </source>
</evidence>
<sequence>MPKRLQTYFAILTVIFATTGALLTGMLVLVNAFGPVPVFWMATSGTLITFSVSLVIGYYIAEPLKDLHGKAQALLRGEPDAEVAPDGRLYEADLLAHDFATLFKKSKSQFGDLYIQQKRQTKFISDVAHELRTPLTAIHGSAETMLDPDMPPEMRARFCQTIMSESERLTRLANDLLTLQHIEDGTDSATLERIDLHRVANEVADALEPLIDERGGTIEVIGEAPDVLGNPDRLYQVVYNLAANACRFIGQEGHVVIRLEGFADRSIVSVVDDGPGFGDIDPKLLFTRFYRGDNSRARTTGGSGLGLAIAKSIVDAHDGTIEAYNVPRGGACFSVSLPSVH</sequence>
<dbReference type="SMART" id="SM00387">
    <property type="entry name" value="HATPase_c"/>
    <property type="match status" value="1"/>
</dbReference>
<evidence type="ECO:0000256" key="4">
    <source>
        <dbReference type="ARBA" id="ARBA00012438"/>
    </source>
</evidence>
<evidence type="ECO:0000256" key="10">
    <source>
        <dbReference type="SAM" id="Phobius"/>
    </source>
</evidence>
<keyword evidence="9 10" id="KW-0472">Membrane</keyword>
<dbReference type="PROSITE" id="PS50109">
    <property type="entry name" value="HIS_KIN"/>
    <property type="match status" value="1"/>
</dbReference>
<keyword evidence="7 12" id="KW-0418">Kinase</keyword>
<dbReference type="GeneID" id="85007497"/>
<dbReference type="InterPro" id="IPR005467">
    <property type="entry name" value="His_kinase_dom"/>
</dbReference>
<dbReference type="HOGENOM" id="CLU_000445_89_3_11"/>
<dbReference type="PANTHER" id="PTHR43711">
    <property type="entry name" value="TWO-COMPONENT HISTIDINE KINASE"/>
    <property type="match status" value="1"/>
</dbReference>
<feature type="domain" description="Histidine kinase" evidence="11">
    <location>
        <begin position="126"/>
        <end position="341"/>
    </location>
</feature>
<dbReference type="AlphaFoldDB" id="D0WGI1"/>
<evidence type="ECO:0000256" key="6">
    <source>
        <dbReference type="ARBA" id="ARBA00022679"/>
    </source>
</evidence>
<dbReference type="GO" id="GO:0005509">
    <property type="term" value="F:calcium ion binding"/>
    <property type="evidence" value="ECO:0007669"/>
    <property type="project" value="UniProtKB-ARBA"/>
</dbReference>
<evidence type="ECO:0000313" key="13">
    <source>
        <dbReference type="Proteomes" id="UP000006001"/>
    </source>
</evidence>
<evidence type="ECO:0000259" key="11">
    <source>
        <dbReference type="PROSITE" id="PS50109"/>
    </source>
</evidence>
<keyword evidence="8" id="KW-0902">Two-component regulatory system</keyword>
<dbReference type="RefSeq" id="WP_006362191.1">
    <property type="nucleotide sequence ID" value="NZ_GG700630.1"/>
</dbReference>
<name>D0WGI1_SLAES</name>
<dbReference type="SUPFAM" id="SSF47384">
    <property type="entry name" value="Homodimeric domain of signal transducing histidine kinase"/>
    <property type="match status" value="1"/>
</dbReference>
<dbReference type="InterPro" id="IPR050736">
    <property type="entry name" value="Sensor_HK_Regulatory"/>
</dbReference>
<keyword evidence="10" id="KW-1133">Transmembrane helix</keyword>
<dbReference type="PANTHER" id="PTHR43711:SF1">
    <property type="entry name" value="HISTIDINE KINASE 1"/>
    <property type="match status" value="1"/>
</dbReference>
<dbReference type="FunFam" id="1.10.287.130:FF:000001">
    <property type="entry name" value="Two-component sensor histidine kinase"/>
    <property type="match status" value="1"/>
</dbReference>
<dbReference type="FunFam" id="3.30.565.10:FF:000006">
    <property type="entry name" value="Sensor histidine kinase WalK"/>
    <property type="match status" value="1"/>
</dbReference>
<dbReference type="InterPro" id="IPR003661">
    <property type="entry name" value="HisK_dim/P_dom"/>
</dbReference>
<dbReference type="Gene3D" id="1.10.287.130">
    <property type="match status" value="1"/>
</dbReference>
<dbReference type="InterPro" id="IPR004358">
    <property type="entry name" value="Sig_transdc_His_kin-like_C"/>
</dbReference>
<dbReference type="Pfam" id="PF00512">
    <property type="entry name" value="HisKA"/>
    <property type="match status" value="1"/>
</dbReference>
<comment type="subcellular location">
    <subcellularLocation>
        <location evidence="3">Cell membrane</location>
    </subcellularLocation>
</comment>
<reference evidence="12" key="1">
    <citation type="submission" date="2009-10" db="EMBL/GenBank/DDBJ databases">
        <authorList>
            <person name="Weinstock G."/>
            <person name="Sodergren E."/>
            <person name="Clifton S."/>
            <person name="Fulton L."/>
            <person name="Fulton B."/>
            <person name="Courtney L."/>
            <person name="Fronick C."/>
            <person name="Harrison M."/>
            <person name="Strong C."/>
            <person name="Farmer C."/>
            <person name="Delahaunty K."/>
            <person name="Markovic C."/>
            <person name="Hall O."/>
            <person name="Minx P."/>
            <person name="Tomlinson C."/>
            <person name="Mitreva M."/>
            <person name="Nelson J."/>
            <person name="Hou S."/>
            <person name="Wollam A."/>
            <person name="Pepin K.H."/>
            <person name="Johnson M."/>
            <person name="Bhonagiri V."/>
            <person name="Nash W.E."/>
            <person name="Warren W."/>
            <person name="Chinwalla A."/>
            <person name="Mardis E.R."/>
            <person name="Wilson R.K."/>
        </authorList>
    </citation>
    <scope>NUCLEOTIDE SEQUENCE [LARGE SCALE GENOMIC DNA]</scope>
    <source>
        <strain evidence="12">ATCC 700122</strain>
    </source>
</reference>
<comment type="caution">
    <text evidence="12">The sequence shown here is derived from an EMBL/GenBank/DDBJ whole genome shotgun (WGS) entry which is preliminary data.</text>
</comment>
<dbReference type="STRING" id="649764.HMPREF0762_00935"/>
<evidence type="ECO:0000256" key="8">
    <source>
        <dbReference type="ARBA" id="ARBA00023012"/>
    </source>
</evidence>
<dbReference type="InterPro" id="IPR003594">
    <property type="entry name" value="HATPase_dom"/>
</dbReference>
<dbReference type="eggNOG" id="COG2205">
    <property type="taxonomic scope" value="Bacteria"/>
</dbReference>
<comment type="catalytic activity">
    <reaction evidence="1">
        <text>ATP + protein L-histidine = ADP + protein N-phospho-L-histidine.</text>
        <dbReference type="EC" id="2.7.13.3"/>
    </reaction>
</comment>
<evidence type="ECO:0000256" key="1">
    <source>
        <dbReference type="ARBA" id="ARBA00000085"/>
    </source>
</evidence>
<organism evidence="12 13">
    <name type="scientific">Slackia exigua (strain ATCC 700122 / DSM 15923 / CIP 105133 / JCM 11022 / KCTC 5966 / S-7)</name>
    <dbReference type="NCBI Taxonomy" id="649764"/>
    <lineage>
        <taxon>Bacteria</taxon>
        <taxon>Bacillati</taxon>
        <taxon>Actinomycetota</taxon>
        <taxon>Coriobacteriia</taxon>
        <taxon>Eggerthellales</taxon>
        <taxon>Eggerthellaceae</taxon>
        <taxon>Slackia</taxon>
    </lineage>
</organism>
<dbReference type="GO" id="GO:0000155">
    <property type="term" value="F:phosphorelay sensor kinase activity"/>
    <property type="evidence" value="ECO:0007669"/>
    <property type="project" value="InterPro"/>
</dbReference>
<dbReference type="Pfam" id="PF02518">
    <property type="entry name" value="HATPase_c"/>
    <property type="match status" value="1"/>
</dbReference>
<dbReference type="CDD" id="cd00082">
    <property type="entry name" value="HisKA"/>
    <property type="match status" value="1"/>
</dbReference>
<dbReference type="Proteomes" id="UP000006001">
    <property type="component" value="Unassembled WGS sequence"/>
</dbReference>
<dbReference type="PRINTS" id="PR00344">
    <property type="entry name" value="BCTRLSENSOR"/>
</dbReference>
<dbReference type="Gene3D" id="3.30.565.10">
    <property type="entry name" value="Histidine kinase-like ATPase, C-terminal domain"/>
    <property type="match status" value="1"/>
</dbReference>
<keyword evidence="6" id="KW-0808">Transferase</keyword>
<accession>D0WGI1</accession>
<dbReference type="GO" id="GO:0005886">
    <property type="term" value="C:plasma membrane"/>
    <property type="evidence" value="ECO:0007669"/>
    <property type="project" value="UniProtKB-SubCell"/>
</dbReference>
<dbReference type="SUPFAM" id="SSF55874">
    <property type="entry name" value="ATPase domain of HSP90 chaperone/DNA topoisomerase II/histidine kinase"/>
    <property type="match status" value="1"/>
</dbReference>
<evidence type="ECO:0000256" key="3">
    <source>
        <dbReference type="ARBA" id="ARBA00004236"/>
    </source>
</evidence>
<evidence type="ECO:0000313" key="12">
    <source>
        <dbReference type="EMBL" id="EEZ61594.1"/>
    </source>
</evidence>
<gene>
    <name evidence="12" type="ORF">HMPREF0762_00935</name>
</gene>
<comment type="cofactor">
    <cofactor evidence="2">
        <name>a divalent metal cation</name>
        <dbReference type="ChEBI" id="CHEBI:60240"/>
    </cofactor>
</comment>
<protein>
    <recommendedName>
        <fullName evidence="4">histidine kinase</fullName>
        <ecNumber evidence="4">2.7.13.3</ecNumber>
    </recommendedName>
</protein>
<dbReference type="SMART" id="SM00388">
    <property type="entry name" value="HisKA"/>
    <property type="match status" value="1"/>
</dbReference>
<dbReference type="InterPro" id="IPR036097">
    <property type="entry name" value="HisK_dim/P_sf"/>
</dbReference>
<dbReference type="OrthoDB" id="9757990at2"/>
<dbReference type="EC" id="2.7.13.3" evidence="4"/>
<evidence type="ECO:0000256" key="9">
    <source>
        <dbReference type="ARBA" id="ARBA00023136"/>
    </source>
</evidence>
<dbReference type="EMBL" id="ACUX02000006">
    <property type="protein sequence ID" value="EEZ61594.1"/>
    <property type="molecule type" value="Genomic_DNA"/>
</dbReference>